<evidence type="ECO:0000256" key="6">
    <source>
        <dbReference type="SAM" id="MobiDB-lite"/>
    </source>
</evidence>
<dbReference type="PANTHER" id="PTHR43667">
    <property type="entry name" value="CYCLOPROPANE-FATTY-ACYL-PHOSPHOLIPID SYNTHASE"/>
    <property type="match status" value="1"/>
</dbReference>
<keyword evidence="2" id="KW-0489">Methyltransferase</keyword>
<evidence type="ECO:0000313" key="7">
    <source>
        <dbReference type="EMBL" id="PWO01437.1"/>
    </source>
</evidence>
<dbReference type="Pfam" id="PF02353">
    <property type="entry name" value="CMAS"/>
    <property type="match status" value="2"/>
</dbReference>
<dbReference type="PIRSF" id="PIRSF003085">
    <property type="entry name" value="CMAS"/>
    <property type="match status" value="1"/>
</dbReference>
<dbReference type="Gene3D" id="3.40.50.150">
    <property type="entry name" value="Vaccinia Virus protein VP39"/>
    <property type="match status" value="1"/>
</dbReference>
<dbReference type="OrthoDB" id="8300214at2759"/>
<comment type="similarity">
    <text evidence="1">Belongs to the CFA/CMAS family.</text>
</comment>
<evidence type="ECO:0000313" key="8">
    <source>
        <dbReference type="Proteomes" id="UP000245946"/>
    </source>
</evidence>
<accession>A0A316ZKV1</accession>
<evidence type="ECO:0000256" key="5">
    <source>
        <dbReference type="ARBA" id="ARBA00023098"/>
    </source>
</evidence>
<dbReference type="Proteomes" id="UP000245946">
    <property type="component" value="Unassembled WGS sequence"/>
</dbReference>
<dbReference type="InterPro" id="IPR003333">
    <property type="entry name" value="CMAS"/>
</dbReference>
<dbReference type="InterPro" id="IPR029063">
    <property type="entry name" value="SAM-dependent_MTases_sf"/>
</dbReference>
<keyword evidence="8" id="KW-1185">Reference proteome</keyword>
<feature type="compositionally biased region" description="Basic and acidic residues" evidence="6">
    <location>
        <begin position="220"/>
        <end position="229"/>
    </location>
</feature>
<dbReference type="PANTHER" id="PTHR43667:SF2">
    <property type="entry name" value="FATTY ACID C-METHYL TRANSFERASE"/>
    <property type="match status" value="1"/>
</dbReference>
<dbReference type="GO" id="GO:0032259">
    <property type="term" value="P:methylation"/>
    <property type="evidence" value="ECO:0007669"/>
    <property type="project" value="UniProtKB-KW"/>
</dbReference>
<reference evidence="7 8" key="1">
    <citation type="journal article" date="2018" name="Mol. Biol. Evol.">
        <title>Broad Genomic Sampling Reveals a Smut Pathogenic Ancestry of the Fungal Clade Ustilaginomycotina.</title>
        <authorList>
            <person name="Kijpornyongpan T."/>
            <person name="Mondo S.J."/>
            <person name="Barry K."/>
            <person name="Sandor L."/>
            <person name="Lee J."/>
            <person name="Lipzen A."/>
            <person name="Pangilinan J."/>
            <person name="LaButti K."/>
            <person name="Hainaut M."/>
            <person name="Henrissat B."/>
            <person name="Grigoriev I.V."/>
            <person name="Spatafora J.W."/>
            <person name="Aime M.C."/>
        </authorList>
    </citation>
    <scope>NUCLEOTIDE SEQUENCE [LARGE SCALE GENOMIC DNA]</scope>
    <source>
        <strain evidence="7 8">MCA 4186</strain>
    </source>
</reference>
<dbReference type="CDD" id="cd02440">
    <property type="entry name" value="AdoMet_MTases"/>
    <property type="match status" value="1"/>
</dbReference>
<evidence type="ECO:0000256" key="4">
    <source>
        <dbReference type="ARBA" id="ARBA00022691"/>
    </source>
</evidence>
<dbReference type="InterPro" id="IPR050723">
    <property type="entry name" value="CFA/CMAS"/>
</dbReference>
<sequence length="505" mass="55113">MSAAASRALAPLLSVAAPPLHGLARRVLLAYFARLTRGSLSITEHGQPDVRLGADAPQEGDAHAVLRVRHARFWTRMLLGADLGFAEAYMTGDVECDELGEVFRLFIHNREALGNLEVGLLANASAWLQAQLNRRYANTRAGSLSNIGAHYDISNQMYEAFLSADMTYSCGVYPTLDADVGAARHASAKLAQLTNGAPRKPQGSGEFADDGPGGPTPPDAEARSDDGKAAKDELEAAQLTKLRLHIERADIRKGHHVLEIGTGWGSFAMEAVRRTGCTVESLTLSVEQKALAEARIAKAGMSGSIKVHLLDYRDMPASWNDSFDRVVSIEMLEAVGIEFLPTYFENVSRVLKAQGGAACFQCITMPESRFEAYAAGVDFIKKWIFPGGVLPSVTALIDAATRGSKGTLQLDAALSIGPHYARTLREWRQRFDAAFDEHVRPALLSDHKAIRELPAEAQAREVEVFRKKWTYYFVYCEVGFTERVIGDHILSFTREGNTSLPTCCG</sequence>
<dbReference type="GO" id="GO:0008168">
    <property type="term" value="F:methyltransferase activity"/>
    <property type="evidence" value="ECO:0007669"/>
    <property type="project" value="UniProtKB-KW"/>
</dbReference>
<feature type="region of interest" description="Disordered" evidence="6">
    <location>
        <begin position="191"/>
        <end position="229"/>
    </location>
</feature>
<dbReference type="STRING" id="58919.A0A316ZKV1"/>
<evidence type="ECO:0000256" key="3">
    <source>
        <dbReference type="ARBA" id="ARBA00022679"/>
    </source>
</evidence>
<keyword evidence="4" id="KW-0949">S-adenosyl-L-methionine</keyword>
<keyword evidence="5" id="KW-0443">Lipid metabolism</keyword>
<dbReference type="AlphaFoldDB" id="A0A316ZKV1"/>
<organism evidence="7 8">
    <name type="scientific">Tilletiopsis washingtonensis</name>
    <dbReference type="NCBI Taxonomy" id="58919"/>
    <lineage>
        <taxon>Eukaryota</taxon>
        <taxon>Fungi</taxon>
        <taxon>Dikarya</taxon>
        <taxon>Basidiomycota</taxon>
        <taxon>Ustilaginomycotina</taxon>
        <taxon>Exobasidiomycetes</taxon>
        <taxon>Entylomatales</taxon>
        <taxon>Entylomatales incertae sedis</taxon>
        <taxon>Tilletiopsis</taxon>
    </lineage>
</organism>
<dbReference type="RefSeq" id="XP_025601715.1">
    <property type="nucleotide sequence ID" value="XM_025741376.1"/>
</dbReference>
<gene>
    <name evidence="7" type="ORF">FA09DRAFT_327360</name>
</gene>
<evidence type="ECO:0000256" key="1">
    <source>
        <dbReference type="ARBA" id="ARBA00010815"/>
    </source>
</evidence>
<dbReference type="GeneID" id="37268920"/>
<keyword evidence="3" id="KW-0808">Transferase</keyword>
<protein>
    <submittedName>
        <fullName evidence="7">Cyclopropane-fatty-acyl-phospholipid synthase</fullName>
    </submittedName>
</protein>
<evidence type="ECO:0000256" key="2">
    <source>
        <dbReference type="ARBA" id="ARBA00022603"/>
    </source>
</evidence>
<dbReference type="SUPFAM" id="SSF53335">
    <property type="entry name" value="S-adenosyl-L-methionine-dependent methyltransferases"/>
    <property type="match status" value="1"/>
</dbReference>
<dbReference type="GO" id="GO:0008610">
    <property type="term" value="P:lipid biosynthetic process"/>
    <property type="evidence" value="ECO:0007669"/>
    <property type="project" value="InterPro"/>
</dbReference>
<proteinExistence type="inferred from homology"/>
<dbReference type="EMBL" id="KZ819283">
    <property type="protein sequence ID" value="PWO01437.1"/>
    <property type="molecule type" value="Genomic_DNA"/>
</dbReference>
<name>A0A316ZKV1_9BASI</name>